<sequence length="98" mass="11203">MNQERLMNILLSPHISEKTTTLADQHRQFVFKVAVDATKPEIAKAVKLLFEVEVDGVQVSNVKGKEKRFGQRLGRRINWKKAYVTLADGQDIDFHGPR</sequence>
<dbReference type="NCBIfam" id="NF004363">
    <property type="entry name" value="PRK05738.2-4"/>
    <property type="match status" value="1"/>
</dbReference>
<dbReference type="EMBL" id="UOFO01000029">
    <property type="protein sequence ID" value="VAW83854.1"/>
    <property type="molecule type" value="Genomic_DNA"/>
</dbReference>
<keyword evidence="5" id="KW-0687">Ribonucleoprotein</keyword>
<dbReference type="InterPro" id="IPR012677">
    <property type="entry name" value="Nucleotide-bd_a/b_plait_sf"/>
</dbReference>
<accession>A0A3B0ZR12</accession>
<evidence type="ECO:0000256" key="2">
    <source>
        <dbReference type="ARBA" id="ARBA00022730"/>
    </source>
</evidence>
<dbReference type="PANTHER" id="PTHR11620">
    <property type="entry name" value="60S RIBOSOMAL PROTEIN L23A"/>
    <property type="match status" value="1"/>
</dbReference>
<dbReference type="HAMAP" id="MF_01369_B">
    <property type="entry name" value="Ribosomal_uL23_B"/>
    <property type="match status" value="1"/>
</dbReference>
<dbReference type="GO" id="GO:0005840">
    <property type="term" value="C:ribosome"/>
    <property type="evidence" value="ECO:0007669"/>
    <property type="project" value="UniProtKB-KW"/>
</dbReference>
<dbReference type="InterPro" id="IPR012678">
    <property type="entry name" value="Ribosomal_uL23/eL15/eS24_sf"/>
</dbReference>
<dbReference type="Gene3D" id="3.30.70.330">
    <property type="match status" value="1"/>
</dbReference>
<evidence type="ECO:0000256" key="1">
    <source>
        <dbReference type="ARBA" id="ARBA00006700"/>
    </source>
</evidence>
<evidence type="ECO:0000256" key="5">
    <source>
        <dbReference type="ARBA" id="ARBA00023274"/>
    </source>
</evidence>
<evidence type="ECO:0000256" key="4">
    <source>
        <dbReference type="ARBA" id="ARBA00022980"/>
    </source>
</evidence>
<dbReference type="GO" id="GO:0003735">
    <property type="term" value="F:structural constituent of ribosome"/>
    <property type="evidence" value="ECO:0007669"/>
    <property type="project" value="InterPro"/>
</dbReference>
<reference evidence="6" key="1">
    <citation type="submission" date="2018-06" db="EMBL/GenBank/DDBJ databases">
        <authorList>
            <person name="Zhirakovskaya E."/>
        </authorList>
    </citation>
    <scope>NUCLEOTIDE SEQUENCE</scope>
</reference>
<keyword evidence="3" id="KW-0694">RNA-binding</keyword>
<gene>
    <name evidence="6" type="ORF">MNBD_GAMMA16-1125</name>
</gene>
<dbReference type="GO" id="GO:0006412">
    <property type="term" value="P:translation"/>
    <property type="evidence" value="ECO:0007669"/>
    <property type="project" value="InterPro"/>
</dbReference>
<comment type="similarity">
    <text evidence="1">Belongs to the universal ribosomal protein uL23 family.</text>
</comment>
<name>A0A3B0ZR12_9ZZZZ</name>
<dbReference type="NCBIfam" id="NF004359">
    <property type="entry name" value="PRK05738.1-3"/>
    <property type="match status" value="1"/>
</dbReference>
<keyword evidence="2" id="KW-0699">rRNA-binding</keyword>
<proteinExistence type="inferred from homology"/>
<dbReference type="SUPFAM" id="SSF54189">
    <property type="entry name" value="Ribosomal proteins S24e, L23 and L15e"/>
    <property type="match status" value="1"/>
</dbReference>
<keyword evidence="4 6" id="KW-0689">Ribosomal protein</keyword>
<dbReference type="Pfam" id="PF00276">
    <property type="entry name" value="Ribosomal_L23"/>
    <property type="match status" value="1"/>
</dbReference>
<evidence type="ECO:0000256" key="3">
    <source>
        <dbReference type="ARBA" id="ARBA00022884"/>
    </source>
</evidence>
<dbReference type="AlphaFoldDB" id="A0A3B0ZR12"/>
<protein>
    <submittedName>
        <fullName evidence="6">LSU ribosomal protein L23p (L23Ae)</fullName>
    </submittedName>
</protein>
<organism evidence="6">
    <name type="scientific">hydrothermal vent metagenome</name>
    <dbReference type="NCBI Taxonomy" id="652676"/>
    <lineage>
        <taxon>unclassified sequences</taxon>
        <taxon>metagenomes</taxon>
        <taxon>ecological metagenomes</taxon>
    </lineage>
</organism>
<dbReference type="GO" id="GO:1990904">
    <property type="term" value="C:ribonucleoprotein complex"/>
    <property type="evidence" value="ECO:0007669"/>
    <property type="project" value="UniProtKB-KW"/>
</dbReference>
<dbReference type="FunFam" id="3.30.70.330:FF:000001">
    <property type="entry name" value="50S ribosomal protein L23"/>
    <property type="match status" value="1"/>
</dbReference>
<evidence type="ECO:0000313" key="6">
    <source>
        <dbReference type="EMBL" id="VAW83854.1"/>
    </source>
</evidence>
<dbReference type="GO" id="GO:0019843">
    <property type="term" value="F:rRNA binding"/>
    <property type="evidence" value="ECO:0007669"/>
    <property type="project" value="UniProtKB-KW"/>
</dbReference>
<dbReference type="InterPro" id="IPR013025">
    <property type="entry name" value="Ribosomal_uL23-like"/>
</dbReference>